<reference evidence="2" key="1">
    <citation type="journal article" date="2019" name="Int. J. Syst. Evol. Microbiol.">
        <title>The Global Catalogue of Microorganisms (GCM) 10K type strain sequencing project: providing services to taxonomists for standard genome sequencing and annotation.</title>
        <authorList>
            <consortium name="The Broad Institute Genomics Platform"/>
            <consortium name="The Broad Institute Genome Sequencing Center for Infectious Disease"/>
            <person name="Wu L."/>
            <person name="Ma J."/>
        </authorList>
    </citation>
    <scope>NUCLEOTIDE SEQUENCE [LARGE SCALE GENOMIC DNA]</scope>
    <source>
        <strain evidence="2">JCM 18123</strain>
    </source>
</reference>
<organism evidence="1 2">
    <name type="scientific">Streptomonospora halophila</name>
    <dbReference type="NCBI Taxonomy" id="427369"/>
    <lineage>
        <taxon>Bacteria</taxon>
        <taxon>Bacillati</taxon>
        <taxon>Actinomycetota</taxon>
        <taxon>Actinomycetes</taxon>
        <taxon>Streptosporangiales</taxon>
        <taxon>Nocardiopsidaceae</taxon>
        <taxon>Streptomonospora</taxon>
    </lineage>
</organism>
<sequence length="47" mass="5162">MAGPPPLLRHNLAELVPGIYRVHIPALGLQQTDHRRVPATAALTRRS</sequence>
<dbReference type="EMBL" id="BAABIK010000006">
    <property type="protein sequence ID" value="GAA4936079.1"/>
    <property type="molecule type" value="Genomic_DNA"/>
</dbReference>
<keyword evidence="2" id="KW-1185">Reference proteome</keyword>
<accession>A0ABP9GHZ5</accession>
<dbReference type="Proteomes" id="UP001499993">
    <property type="component" value="Unassembled WGS sequence"/>
</dbReference>
<name>A0ABP9GHZ5_9ACTN</name>
<proteinExistence type="predicted"/>
<gene>
    <name evidence="1" type="ORF">GCM10023224_16120</name>
</gene>
<evidence type="ECO:0000313" key="2">
    <source>
        <dbReference type="Proteomes" id="UP001499993"/>
    </source>
</evidence>
<protein>
    <submittedName>
        <fullName evidence="1">Uncharacterized protein</fullName>
    </submittedName>
</protein>
<evidence type="ECO:0000313" key="1">
    <source>
        <dbReference type="EMBL" id="GAA4936079.1"/>
    </source>
</evidence>
<comment type="caution">
    <text evidence="1">The sequence shown here is derived from an EMBL/GenBank/DDBJ whole genome shotgun (WGS) entry which is preliminary data.</text>
</comment>